<organism evidence="1">
    <name type="scientific">Trichuris suis</name>
    <name type="common">pig whipworm</name>
    <dbReference type="NCBI Taxonomy" id="68888"/>
    <lineage>
        <taxon>Eukaryota</taxon>
        <taxon>Metazoa</taxon>
        <taxon>Ecdysozoa</taxon>
        <taxon>Nematoda</taxon>
        <taxon>Enoplea</taxon>
        <taxon>Dorylaimia</taxon>
        <taxon>Trichinellida</taxon>
        <taxon>Trichuridae</taxon>
        <taxon>Trichuris</taxon>
    </lineage>
</organism>
<evidence type="ECO:0000313" key="1">
    <source>
        <dbReference type="EMBL" id="KFD59185.1"/>
    </source>
</evidence>
<gene>
    <name evidence="1" type="ORF">M514_28636</name>
</gene>
<protein>
    <submittedName>
        <fullName evidence="1">Uncharacterized protein</fullName>
    </submittedName>
</protein>
<proteinExistence type="predicted"/>
<dbReference type="AlphaFoldDB" id="A0A085MPN9"/>
<name>A0A085MPN9_9BILA</name>
<sequence>MPICQNVPAPPSWLLPSANEVFIVLVPSRLHPSEPFYEPPEMWPVHQRTLMGQERTNNFDVAAHRRMRDALVADDPTIWRFIEGLRRVQAGRDKDYED</sequence>
<feature type="non-terminal residue" evidence="1">
    <location>
        <position position="98"/>
    </location>
</feature>
<dbReference type="Proteomes" id="UP000030758">
    <property type="component" value="Unassembled WGS sequence"/>
</dbReference>
<dbReference type="EMBL" id="KL368670">
    <property type="protein sequence ID" value="KFD59185.1"/>
    <property type="molecule type" value="Genomic_DNA"/>
</dbReference>
<reference evidence="1" key="1">
    <citation type="journal article" date="2014" name="Nat. Genet.">
        <title>Genome and transcriptome of the porcine whipworm Trichuris suis.</title>
        <authorList>
            <person name="Jex A.R."/>
            <person name="Nejsum P."/>
            <person name="Schwarz E.M."/>
            <person name="Hu L."/>
            <person name="Young N.D."/>
            <person name="Hall R.S."/>
            <person name="Korhonen P.K."/>
            <person name="Liao S."/>
            <person name="Thamsborg S."/>
            <person name="Xia J."/>
            <person name="Xu P."/>
            <person name="Wang S."/>
            <person name="Scheerlinck J.P."/>
            <person name="Hofmann A."/>
            <person name="Sternberg P.W."/>
            <person name="Wang J."/>
            <person name="Gasser R.B."/>
        </authorList>
    </citation>
    <scope>NUCLEOTIDE SEQUENCE [LARGE SCALE GENOMIC DNA]</scope>
    <source>
        <strain evidence="1">DCEP-RM93F</strain>
    </source>
</reference>
<accession>A0A085MPN9</accession>